<evidence type="ECO:0000313" key="1">
    <source>
        <dbReference type="EMBL" id="KAH7918082.1"/>
    </source>
</evidence>
<dbReference type="EMBL" id="MU266860">
    <property type="protein sequence ID" value="KAH7918082.1"/>
    <property type="molecule type" value="Genomic_DNA"/>
</dbReference>
<name>A0ACB8AXH8_9AGAM</name>
<dbReference type="Proteomes" id="UP000790709">
    <property type="component" value="Unassembled WGS sequence"/>
</dbReference>
<accession>A0ACB8AXH8</accession>
<evidence type="ECO:0000313" key="2">
    <source>
        <dbReference type="Proteomes" id="UP000790709"/>
    </source>
</evidence>
<reference evidence="1" key="1">
    <citation type="journal article" date="2021" name="New Phytol.">
        <title>Evolutionary innovations through gain and loss of genes in the ectomycorrhizal Boletales.</title>
        <authorList>
            <person name="Wu G."/>
            <person name="Miyauchi S."/>
            <person name="Morin E."/>
            <person name="Kuo A."/>
            <person name="Drula E."/>
            <person name="Varga T."/>
            <person name="Kohler A."/>
            <person name="Feng B."/>
            <person name="Cao Y."/>
            <person name="Lipzen A."/>
            <person name="Daum C."/>
            <person name="Hundley H."/>
            <person name="Pangilinan J."/>
            <person name="Johnson J."/>
            <person name="Barry K."/>
            <person name="LaButti K."/>
            <person name="Ng V."/>
            <person name="Ahrendt S."/>
            <person name="Min B."/>
            <person name="Choi I.G."/>
            <person name="Park H."/>
            <person name="Plett J.M."/>
            <person name="Magnuson J."/>
            <person name="Spatafora J.W."/>
            <person name="Nagy L.G."/>
            <person name="Henrissat B."/>
            <person name="Grigoriev I.V."/>
            <person name="Yang Z.L."/>
            <person name="Xu J."/>
            <person name="Martin F.M."/>
        </authorList>
    </citation>
    <scope>NUCLEOTIDE SEQUENCE</scope>
    <source>
        <strain evidence="1">KUC20120723A-06</strain>
    </source>
</reference>
<keyword evidence="2" id="KW-1185">Reference proteome</keyword>
<organism evidence="1 2">
    <name type="scientific">Leucogyrophana mollusca</name>
    <dbReference type="NCBI Taxonomy" id="85980"/>
    <lineage>
        <taxon>Eukaryota</taxon>
        <taxon>Fungi</taxon>
        <taxon>Dikarya</taxon>
        <taxon>Basidiomycota</taxon>
        <taxon>Agaricomycotina</taxon>
        <taxon>Agaricomycetes</taxon>
        <taxon>Agaricomycetidae</taxon>
        <taxon>Boletales</taxon>
        <taxon>Boletales incertae sedis</taxon>
        <taxon>Leucogyrophana</taxon>
    </lineage>
</organism>
<protein>
    <submittedName>
        <fullName evidence="1">ARM repeat-containing protein</fullName>
    </submittedName>
</protein>
<comment type="caution">
    <text evidence="1">The sequence shown here is derived from an EMBL/GenBank/DDBJ whole genome shotgun (WGS) entry which is preliminary data.</text>
</comment>
<gene>
    <name evidence="1" type="ORF">BV22DRAFT_1134874</name>
</gene>
<sequence>MTGILMQVKLRRNAGPVSKYAIDQKAVGLFAHTEDQDVLNPYITLVAELGVQLGMSAAAVTKARDRAKLEREDRATAMQTPRTHVIAQPSKTTPSKLHVPQQPQRISRAAKKHPRYSIFAYGCSNTVYRVINAGSRALYKDEKADEKEKREDGPSGNLNTTHAPAKSKTKHSWHAWCRPYSHSHSLHTPSAYTNSPDFLPSRNKALKKLPHFYWEHMQTFRSNAIRNDPQHPNECSRGATLRFLQKISKDAELLKLLIPICRSCLEHRHSYVTKNAVFAVYTTYRKYERLIPDAPELMQTVLAADSDATYKRNAFVFLAHCAMPKAVEWLISIYDQLTGLDELPQMSIAKVIRLDCKNDTTYRPRHMRCMSELLNSSSHAVKYEAAATLTTLTQNPATVKASCFVNLVVKESDNNVKLIVLDQLDSLRSKLVHVLDELTMDVLQVLSSADMEVRKKAMSIVLSMTSSRNVEEVALFLKKQL</sequence>
<proteinExistence type="predicted"/>